<feature type="compositionally biased region" description="Basic and acidic residues" evidence="1">
    <location>
        <begin position="26"/>
        <end position="36"/>
    </location>
</feature>
<comment type="caution">
    <text evidence="2">The sequence shown here is derived from an EMBL/GenBank/DDBJ whole genome shotgun (WGS) entry which is preliminary data.</text>
</comment>
<proteinExistence type="predicted"/>
<reference evidence="2" key="1">
    <citation type="submission" date="2023-03" db="EMBL/GenBank/DDBJ databases">
        <title>Massive genome expansion in bonnet fungi (Mycena s.s.) driven by repeated elements and novel gene families across ecological guilds.</title>
        <authorList>
            <consortium name="Lawrence Berkeley National Laboratory"/>
            <person name="Harder C.B."/>
            <person name="Miyauchi S."/>
            <person name="Viragh M."/>
            <person name="Kuo A."/>
            <person name="Thoen E."/>
            <person name="Andreopoulos B."/>
            <person name="Lu D."/>
            <person name="Skrede I."/>
            <person name="Drula E."/>
            <person name="Henrissat B."/>
            <person name="Morin E."/>
            <person name="Kohler A."/>
            <person name="Barry K."/>
            <person name="LaButti K."/>
            <person name="Morin E."/>
            <person name="Salamov A."/>
            <person name="Lipzen A."/>
            <person name="Mereny Z."/>
            <person name="Hegedus B."/>
            <person name="Baldrian P."/>
            <person name="Stursova M."/>
            <person name="Weitz H."/>
            <person name="Taylor A."/>
            <person name="Grigoriev I.V."/>
            <person name="Nagy L.G."/>
            <person name="Martin F."/>
            <person name="Kauserud H."/>
        </authorList>
    </citation>
    <scope>NUCLEOTIDE SEQUENCE</scope>
    <source>
        <strain evidence="2">CBHHK002</strain>
    </source>
</reference>
<evidence type="ECO:0000313" key="2">
    <source>
        <dbReference type="EMBL" id="KAJ7369044.1"/>
    </source>
</evidence>
<evidence type="ECO:0000313" key="3">
    <source>
        <dbReference type="Proteomes" id="UP001218218"/>
    </source>
</evidence>
<feature type="region of interest" description="Disordered" evidence="1">
    <location>
        <begin position="18"/>
        <end position="57"/>
    </location>
</feature>
<protein>
    <submittedName>
        <fullName evidence="2">Uncharacterized protein</fullName>
    </submittedName>
</protein>
<keyword evidence="3" id="KW-1185">Reference proteome</keyword>
<gene>
    <name evidence="2" type="ORF">DFH08DRAFT_947925</name>
</gene>
<name>A0AAD7AW95_9AGAR</name>
<evidence type="ECO:0000256" key="1">
    <source>
        <dbReference type="SAM" id="MobiDB-lite"/>
    </source>
</evidence>
<dbReference type="Proteomes" id="UP001218218">
    <property type="component" value="Unassembled WGS sequence"/>
</dbReference>
<dbReference type="AlphaFoldDB" id="A0AAD7AW95"/>
<organism evidence="2 3">
    <name type="scientific">Mycena albidolilacea</name>
    <dbReference type="NCBI Taxonomy" id="1033008"/>
    <lineage>
        <taxon>Eukaryota</taxon>
        <taxon>Fungi</taxon>
        <taxon>Dikarya</taxon>
        <taxon>Basidiomycota</taxon>
        <taxon>Agaricomycotina</taxon>
        <taxon>Agaricomycetes</taxon>
        <taxon>Agaricomycetidae</taxon>
        <taxon>Agaricales</taxon>
        <taxon>Marasmiineae</taxon>
        <taxon>Mycenaceae</taxon>
        <taxon>Mycena</taxon>
    </lineage>
</organism>
<accession>A0AAD7AW95</accession>
<dbReference type="EMBL" id="JARIHO010000001">
    <property type="protein sequence ID" value="KAJ7369044.1"/>
    <property type="molecule type" value="Genomic_DNA"/>
</dbReference>
<sequence>MLPRITAGEIDRLAAQMRVADPNSDDGAHEEQRDYLDQGTRTYQWHRPAGEDGGPQGDVQRFDYLFPSDTYSKAPKFDLARLESWPNWKTKLREEVFVAWMMERYDGFEDEEVQPAYLRIATELHRYVTKHFHLLAFTETELQRKQGFSTNPPKGLIKNWIGVKNMMCRATLDLTTKGRLETPCVVYHDTDTSLILEIVDVKRVSWPEPGPKDNSNWPKKSSAKPALVTPRIPLVVVRYSYMETGLVKDGAQFLSHLQSRLRELSPSGFRAGEETPKEHIRIFSRLLSYSADFVDKEWADDQQSHWNIPAKVKTEMRVVPKRSGLHTNSDILYIPARAYISWTLDFGFASEEETVKMGTPSLADAGQGEWDSNQGKVVYYDQGAGTAFLYDRRRSIIMRFGPLQATKAKAACSEVDIPFQDHEAGYRHLKDIPNQQGIQLE</sequence>